<dbReference type="PANTHER" id="PTHR36558">
    <property type="entry name" value="GLR1098 PROTEIN"/>
    <property type="match status" value="1"/>
</dbReference>
<protein>
    <recommendedName>
        <fullName evidence="1">Putative restriction endonuclease domain-containing protein</fullName>
    </recommendedName>
</protein>
<dbReference type="SUPFAM" id="SSF52980">
    <property type="entry name" value="Restriction endonuclease-like"/>
    <property type="match status" value="1"/>
</dbReference>
<dbReference type="InterPro" id="IPR012296">
    <property type="entry name" value="Nuclease_put_TT1808"/>
</dbReference>
<dbReference type="InterPro" id="IPR011335">
    <property type="entry name" value="Restrct_endonuc-II-like"/>
</dbReference>
<sequence length="188" mass="20803">MAVAARRDTRMTVAEFRPWAEPRPDEERWELIDGIPLLMSPPTARHQRIVMNLGRRLDELAERRGCNALPGLGVLSAAMDDFAPIPDIVVTCGPLGQDGYTSDPLLVAEVLSPSTMSLDRGRKTDFYRSVPSLRTFLIVSQDEVRVEAWRRTEAGSWTVQALYRDDSLDLPELGGAVPVGALYTGLPL</sequence>
<evidence type="ECO:0000259" key="1">
    <source>
        <dbReference type="Pfam" id="PF05685"/>
    </source>
</evidence>
<dbReference type="CDD" id="cd06260">
    <property type="entry name" value="DUF820-like"/>
    <property type="match status" value="1"/>
</dbReference>
<reference evidence="2" key="1">
    <citation type="submission" date="2019-12" db="EMBL/GenBank/DDBJ databases">
        <authorList>
            <person name="Cremers G."/>
        </authorList>
    </citation>
    <scope>NUCLEOTIDE SEQUENCE</scope>
    <source>
        <strain evidence="2">Mbul1</strain>
    </source>
</reference>
<feature type="domain" description="Putative restriction endonuclease" evidence="1">
    <location>
        <begin position="14"/>
        <end position="171"/>
    </location>
</feature>
<accession>A0A679JD78</accession>
<dbReference type="PANTHER" id="PTHR36558:SF1">
    <property type="entry name" value="RESTRICTION ENDONUCLEASE DOMAIN-CONTAINING PROTEIN-RELATED"/>
    <property type="match status" value="1"/>
</dbReference>
<dbReference type="EMBL" id="LR743504">
    <property type="protein sequence ID" value="CAA2103845.1"/>
    <property type="molecule type" value="Genomic_DNA"/>
</dbReference>
<dbReference type="Pfam" id="PF05685">
    <property type="entry name" value="Uma2"/>
    <property type="match status" value="1"/>
</dbReference>
<organism evidence="2">
    <name type="scientific">Methylobacterium bullatum</name>
    <dbReference type="NCBI Taxonomy" id="570505"/>
    <lineage>
        <taxon>Bacteria</taxon>
        <taxon>Pseudomonadati</taxon>
        <taxon>Pseudomonadota</taxon>
        <taxon>Alphaproteobacteria</taxon>
        <taxon>Hyphomicrobiales</taxon>
        <taxon>Methylobacteriaceae</taxon>
        <taxon>Methylobacterium</taxon>
    </lineage>
</organism>
<dbReference type="AlphaFoldDB" id="A0A679JD78"/>
<name>A0A679JD78_9HYPH</name>
<gene>
    <name evidence="2" type="ORF">MBUL_02402</name>
</gene>
<dbReference type="Gene3D" id="3.90.1570.10">
    <property type="entry name" value="tt1808, chain A"/>
    <property type="match status" value="1"/>
</dbReference>
<dbReference type="InterPro" id="IPR008538">
    <property type="entry name" value="Uma2"/>
</dbReference>
<evidence type="ECO:0000313" key="2">
    <source>
        <dbReference type="EMBL" id="CAA2103845.1"/>
    </source>
</evidence>
<proteinExistence type="predicted"/>